<sequence>MGVGAHGVVLAHRIEAFLVSHAYRPACLPRSLDLWRQMFLPDSGKTPRPLLRTSPAPRGQWSGRDASGRDAKFWSEVSGGQVLVSGSEDKRGKTTTKVQYYT</sequence>
<feature type="region of interest" description="Disordered" evidence="1">
    <location>
        <begin position="42"/>
        <end position="68"/>
    </location>
</feature>
<dbReference type="EMBL" id="JAYMYS010000003">
    <property type="protein sequence ID" value="KAK7399670.1"/>
    <property type="molecule type" value="Genomic_DNA"/>
</dbReference>
<name>A0AAN9XN46_PSOTE</name>
<dbReference type="AlphaFoldDB" id="A0AAN9XN46"/>
<gene>
    <name evidence="2" type="ORF">VNO78_10858</name>
</gene>
<reference evidence="2 3" key="1">
    <citation type="submission" date="2024-01" db="EMBL/GenBank/DDBJ databases">
        <title>The genomes of 5 underutilized Papilionoideae crops provide insights into root nodulation and disease resistanc.</title>
        <authorList>
            <person name="Jiang F."/>
        </authorList>
    </citation>
    <scope>NUCLEOTIDE SEQUENCE [LARGE SCALE GENOMIC DNA]</scope>
    <source>
        <strain evidence="2">DUOXIRENSHENG_FW03</strain>
        <tissue evidence="2">Leaves</tissue>
    </source>
</reference>
<protein>
    <submittedName>
        <fullName evidence="2">Uncharacterized protein</fullName>
    </submittedName>
</protein>
<evidence type="ECO:0000313" key="2">
    <source>
        <dbReference type="EMBL" id="KAK7399670.1"/>
    </source>
</evidence>
<evidence type="ECO:0000313" key="3">
    <source>
        <dbReference type="Proteomes" id="UP001386955"/>
    </source>
</evidence>
<organism evidence="2 3">
    <name type="scientific">Psophocarpus tetragonolobus</name>
    <name type="common">Winged bean</name>
    <name type="synonym">Dolichos tetragonolobus</name>
    <dbReference type="NCBI Taxonomy" id="3891"/>
    <lineage>
        <taxon>Eukaryota</taxon>
        <taxon>Viridiplantae</taxon>
        <taxon>Streptophyta</taxon>
        <taxon>Embryophyta</taxon>
        <taxon>Tracheophyta</taxon>
        <taxon>Spermatophyta</taxon>
        <taxon>Magnoliopsida</taxon>
        <taxon>eudicotyledons</taxon>
        <taxon>Gunneridae</taxon>
        <taxon>Pentapetalae</taxon>
        <taxon>rosids</taxon>
        <taxon>fabids</taxon>
        <taxon>Fabales</taxon>
        <taxon>Fabaceae</taxon>
        <taxon>Papilionoideae</taxon>
        <taxon>50 kb inversion clade</taxon>
        <taxon>NPAAA clade</taxon>
        <taxon>indigoferoid/millettioid clade</taxon>
        <taxon>Phaseoleae</taxon>
        <taxon>Psophocarpus</taxon>
    </lineage>
</organism>
<proteinExistence type="predicted"/>
<evidence type="ECO:0000256" key="1">
    <source>
        <dbReference type="SAM" id="MobiDB-lite"/>
    </source>
</evidence>
<keyword evidence="3" id="KW-1185">Reference proteome</keyword>
<dbReference type="Proteomes" id="UP001386955">
    <property type="component" value="Unassembled WGS sequence"/>
</dbReference>
<comment type="caution">
    <text evidence="2">The sequence shown here is derived from an EMBL/GenBank/DDBJ whole genome shotgun (WGS) entry which is preliminary data.</text>
</comment>
<accession>A0AAN9XN46</accession>